<gene>
    <name evidence="1" type="ORF">IP97_02380</name>
</gene>
<proteinExistence type="predicted"/>
<reference evidence="1 2" key="1">
    <citation type="journal article" date="2015" name="Stand. Genomic Sci.">
        <title>Genomic Encyclopedia of Bacterial and Archaeal Type Strains, Phase III: the genomes of soil and plant-associated and newly described type strains.</title>
        <authorList>
            <person name="Whitman W.B."/>
            <person name="Woyke T."/>
            <person name="Klenk H.P."/>
            <person name="Zhou Y."/>
            <person name="Lilburn T.G."/>
            <person name="Beck B.J."/>
            <person name="De Vos P."/>
            <person name="Vandamme P."/>
            <person name="Eisen J.A."/>
            <person name="Garrity G."/>
            <person name="Hugenholtz P."/>
            <person name="Kyrpides N.C."/>
        </authorList>
    </citation>
    <scope>NUCLEOTIDE SEQUENCE [LARGE SCALE GENOMIC DNA]</scope>
    <source>
        <strain evidence="1 2">CGMCC 1.6844</strain>
    </source>
</reference>
<comment type="caution">
    <text evidence="1">The sequence shown here is derived from an EMBL/GenBank/DDBJ whole genome shotgun (WGS) entry which is preliminary data.</text>
</comment>
<dbReference type="EMBL" id="VLKM01000011">
    <property type="protein sequence ID" value="TWH92636.1"/>
    <property type="molecule type" value="Genomic_DNA"/>
</dbReference>
<evidence type="ECO:0000313" key="2">
    <source>
        <dbReference type="Proteomes" id="UP000315312"/>
    </source>
</evidence>
<name>A0A562KB72_9FLAO</name>
<protein>
    <submittedName>
        <fullName evidence="1">Protein involved in gliding motility GldB</fullName>
    </submittedName>
</protein>
<dbReference type="NCBIfam" id="TIGR03514">
    <property type="entry name" value="GldB_lipo"/>
    <property type="match status" value="1"/>
</dbReference>
<accession>A0A562KB72</accession>
<dbReference type="PROSITE" id="PS51257">
    <property type="entry name" value="PROKAR_LIPOPROTEIN"/>
    <property type="match status" value="1"/>
</dbReference>
<evidence type="ECO:0000313" key="1">
    <source>
        <dbReference type="EMBL" id="TWH92636.1"/>
    </source>
</evidence>
<organism evidence="1 2">
    <name type="scientific">Flavobacterium cheniae</name>
    <dbReference type="NCBI Taxonomy" id="295428"/>
    <lineage>
        <taxon>Bacteria</taxon>
        <taxon>Pseudomonadati</taxon>
        <taxon>Bacteroidota</taxon>
        <taxon>Flavobacteriia</taxon>
        <taxon>Flavobacteriales</taxon>
        <taxon>Flavobacteriaceae</taxon>
        <taxon>Flavobacterium</taxon>
    </lineage>
</organism>
<sequence length="320" mass="37542">MKQLLFVLVAITLFSCKDDSKVEEAVAKIPIEFKVERFDQIFYQSKPEDLNKIKAQYPFFFPAGNPDSIWVNKLKNPLLKELYKEVQIKYPTLGPVESDMEKMFAYVQYYFPKYKTPRVITLISEVDTEAKAFYVDSLALVSLDCYLGKDHRFYVDFPEYKKAELEENQILPNLVSTFCYGKIAPPTDRTLLSAMIYYGKELYVKDKLIPFYSDAVKIGYTETQLKFCQANEYYMWSNLVENKLLFDSNPKNELRFIKPAPFSKFYLEIDNQTPGRVGQWLGWQIVRSYMENNDDVTLEQLLAMDAKTIFDNSKYKPKKQ</sequence>
<dbReference type="OrthoDB" id="976022at2"/>
<dbReference type="RefSeq" id="WP_133608199.1">
    <property type="nucleotide sequence ID" value="NZ_SNZC01000002.1"/>
</dbReference>
<dbReference type="Pfam" id="PF25594">
    <property type="entry name" value="GldB_lipo"/>
    <property type="match status" value="1"/>
</dbReference>
<keyword evidence="2" id="KW-1185">Reference proteome</keyword>
<dbReference type="Proteomes" id="UP000315312">
    <property type="component" value="Unassembled WGS sequence"/>
</dbReference>
<dbReference type="AlphaFoldDB" id="A0A562KB72"/>
<dbReference type="InterPro" id="IPR019853">
    <property type="entry name" value="GldB-like"/>
</dbReference>